<evidence type="ECO:0000313" key="2">
    <source>
        <dbReference type="EMBL" id="PSB54692.1"/>
    </source>
</evidence>
<dbReference type="PROSITE" id="PS51085">
    <property type="entry name" value="2FE2S_FER_2"/>
    <property type="match status" value="1"/>
</dbReference>
<dbReference type="Proteomes" id="UP000238937">
    <property type="component" value="Unassembled WGS sequence"/>
</dbReference>
<dbReference type="InterPro" id="IPR036010">
    <property type="entry name" value="2Fe-2S_ferredoxin-like_sf"/>
</dbReference>
<dbReference type="GO" id="GO:0051536">
    <property type="term" value="F:iron-sulfur cluster binding"/>
    <property type="evidence" value="ECO:0007669"/>
    <property type="project" value="InterPro"/>
</dbReference>
<dbReference type="Gene3D" id="3.10.20.30">
    <property type="match status" value="1"/>
</dbReference>
<sequence>MMSVTVHFLPDKVSVTAEPGEPLLNVAERAGITIPTGCLMGSCYACEVEIEGQEYPVRACLASVPDESVLIVHRYDDPIW</sequence>
<feature type="domain" description="2Fe-2S ferredoxin-type" evidence="1">
    <location>
        <begin position="4"/>
        <end position="78"/>
    </location>
</feature>
<organism evidence="2 3">
    <name type="scientific">Chamaesiphon polymorphus CCALA 037</name>
    <dbReference type="NCBI Taxonomy" id="2107692"/>
    <lineage>
        <taxon>Bacteria</taxon>
        <taxon>Bacillati</taxon>
        <taxon>Cyanobacteriota</taxon>
        <taxon>Cyanophyceae</taxon>
        <taxon>Gomontiellales</taxon>
        <taxon>Chamaesiphonaceae</taxon>
        <taxon>Chamaesiphon</taxon>
    </lineage>
</organism>
<dbReference type="OrthoDB" id="461826at2"/>
<dbReference type="InterPro" id="IPR001041">
    <property type="entry name" value="2Fe-2S_ferredoxin-type"/>
</dbReference>
<name>A0A2T1GBI5_9CYAN</name>
<evidence type="ECO:0000259" key="1">
    <source>
        <dbReference type="PROSITE" id="PS51085"/>
    </source>
</evidence>
<dbReference type="SUPFAM" id="SSF54292">
    <property type="entry name" value="2Fe-2S ferredoxin-like"/>
    <property type="match status" value="1"/>
</dbReference>
<gene>
    <name evidence="2" type="ORF">C7B77_17400</name>
</gene>
<dbReference type="InterPro" id="IPR012675">
    <property type="entry name" value="Beta-grasp_dom_sf"/>
</dbReference>
<comment type="caution">
    <text evidence="2">The sequence shown here is derived from an EMBL/GenBank/DDBJ whole genome shotgun (WGS) entry which is preliminary data.</text>
</comment>
<protein>
    <submittedName>
        <fullName evidence="2">NADH:ubiquinone oxidoreductase chain G-like protein</fullName>
    </submittedName>
</protein>
<keyword evidence="2" id="KW-0830">Ubiquinone</keyword>
<dbReference type="AlphaFoldDB" id="A0A2T1GBI5"/>
<dbReference type="CDD" id="cd00207">
    <property type="entry name" value="fer2"/>
    <property type="match status" value="1"/>
</dbReference>
<evidence type="ECO:0000313" key="3">
    <source>
        <dbReference type="Proteomes" id="UP000238937"/>
    </source>
</evidence>
<keyword evidence="3" id="KW-1185">Reference proteome</keyword>
<accession>A0A2T1GBI5</accession>
<dbReference type="EMBL" id="PVWO01000240">
    <property type="protein sequence ID" value="PSB54692.1"/>
    <property type="molecule type" value="Genomic_DNA"/>
</dbReference>
<dbReference type="Pfam" id="PF00111">
    <property type="entry name" value="Fer2"/>
    <property type="match status" value="1"/>
</dbReference>
<reference evidence="2 3" key="1">
    <citation type="submission" date="2018-03" db="EMBL/GenBank/DDBJ databases">
        <title>The ancient ancestry and fast evolution of plastids.</title>
        <authorList>
            <person name="Moore K.R."/>
            <person name="Magnabosco C."/>
            <person name="Momper L."/>
            <person name="Gold D.A."/>
            <person name="Bosak T."/>
            <person name="Fournier G.P."/>
        </authorList>
    </citation>
    <scope>NUCLEOTIDE SEQUENCE [LARGE SCALE GENOMIC DNA]</scope>
    <source>
        <strain evidence="2 3">CCALA 037</strain>
    </source>
</reference>
<proteinExistence type="predicted"/>